<evidence type="ECO:0000313" key="1">
    <source>
        <dbReference type="EMBL" id="GAO40582.1"/>
    </source>
</evidence>
<dbReference type="InterPro" id="IPR032609">
    <property type="entry name" value="DUF4893"/>
</dbReference>
<dbReference type="STRING" id="1219043.SCH01S_48_02440"/>
<dbReference type="RefSeq" id="WP_052733943.1">
    <property type="nucleotide sequence ID" value="NZ_BBWU01000048.1"/>
</dbReference>
<gene>
    <name evidence="1" type="ORF">SCH01S_48_02440</name>
</gene>
<comment type="caution">
    <text evidence="1">The sequence shown here is derived from an EMBL/GenBank/DDBJ whole genome shotgun (WGS) entry which is preliminary data.</text>
</comment>
<keyword evidence="2" id="KW-1185">Reference proteome</keyword>
<evidence type="ECO:0000313" key="2">
    <source>
        <dbReference type="Proteomes" id="UP000033202"/>
    </source>
</evidence>
<evidence type="ECO:0008006" key="3">
    <source>
        <dbReference type="Google" id="ProtNLM"/>
    </source>
</evidence>
<name>A0A0E9MS32_9SPHN</name>
<dbReference type="EMBL" id="BBWU01000048">
    <property type="protein sequence ID" value="GAO40582.1"/>
    <property type="molecule type" value="Genomic_DNA"/>
</dbReference>
<proteinExistence type="predicted"/>
<reference evidence="1 2" key="1">
    <citation type="submission" date="2015-04" db="EMBL/GenBank/DDBJ databases">
        <title>Whole genome shotgun sequence of Sphingomonas changbaiensis NBRC 104936.</title>
        <authorList>
            <person name="Katano-Makiyama Y."/>
            <person name="Hosoyama A."/>
            <person name="Hashimoto M."/>
            <person name="Noguchi M."/>
            <person name="Tsuchikane K."/>
            <person name="Ohji S."/>
            <person name="Yamazoe A."/>
            <person name="Ichikawa N."/>
            <person name="Kimura A."/>
            <person name="Fujita N."/>
        </authorList>
    </citation>
    <scope>NUCLEOTIDE SEQUENCE [LARGE SCALE GENOMIC DNA]</scope>
    <source>
        <strain evidence="1 2">NBRC 104936</strain>
    </source>
</reference>
<dbReference type="PROSITE" id="PS51257">
    <property type="entry name" value="PROKAR_LIPOPROTEIN"/>
    <property type="match status" value="1"/>
</dbReference>
<accession>A0A0E9MS32</accession>
<dbReference type="Proteomes" id="UP000033202">
    <property type="component" value="Unassembled WGS sequence"/>
</dbReference>
<dbReference type="OrthoDB" id="9153930at2"/>
<dbReference type="AlphaFoldDB" id="A0A0E9MS32"/>
<dbReference type="Pfam" id="PF16233">
    <property type="entry name" value="DUF4893"/>
    <property type="match status" value="1"/>
</dbReference>
<protein>
    <recommendedName>
        <fullName evidence="3">DUF4893 domain-containing protein</fullName>
    </recommendedName>
</protein>
<organism evidence="1 2">
    <name type="scientific">Sphingomonas changbaiensis NBRC 104936</name>
    <dbReference type="NCBI Taxonomy" id="1219043"/>
    <lineage>
        <taxon>Bacteria</taxon>
        <taxon>Pseudomonadati</taxon>
        <taxon>Pseudomonadota</taxon>
        <taxon>Alphaproteobacteria</taxon>
        <taxon>Sphingomonadales</taxon>
        <taxon>Sphingomonadaceae</taxon>
        <taxon>Sphingomonas</taxon>
    </lineage>
</organism>
<sequence>MNKAVLIAALALGACAHQEQVAAAAPAPDWRSVATDADRQRLSQWRTAFVQGLSEARASGHAAEIAREGRLLEPDAGTAGRPPAGDYQCRVIKLGSKIKGGLAYVTYRPFACRIDDEGGIASFRKVTGSQRPVGVILGGGQKLVFLGTMVLGDERKPIDYGRDADRDMIGAVESIGNGRWRLILPYPRFESVMDVVELVPSSERPS</sequence>